<evidence type="ECO:0000256" key="1">
    <source>
        <dbReference type="ARBA" id="ARBA00022475"/>
    </source>
</evidence>
<name>A0ABW3HST2_9BACL</name>
<sequence>MKRVQKRGILTASMFIILCMIFIACSNSSPPSSSPSSSPQASSEASPDASSPNAVEGNESVFKLPEPVTVSLMTNAAEFNNDLLVYQNIFEATNIRIDGQYPAGNYADSLALAMAGGDIPDIIFMNANNLPKKYGSQGALVDFNEYLDQMPNLKAFWEERPDLKERATNYDGKTYQTITDGLSYGNNLVWMYRKDIFEKHDIGIPSTWDELHEVLRTLKELYPDSSPLTFRDHFGTIDHRMLPSFGIVQNVSYRLGTDELMFGQVQDEYRDMLGYLNQFYTERLMNQDFLSTTVQQWSEVMTTDRAFITVDYIGRMQTLTEAMQTEGAQLAMMPPPAGTDGPAYLANMSYMIGGFTVFKNSPHLDAALHYVDFMFSDEGSEIVSWGKQGETWDIVDGRKQIIVGEDTLSLRQATGIGGFGAYGKFDSEATMSLLPQEYLPYYEEVLEYIYPEDIVPSFNEIETERLAVLEDQLGKYRETAVSRFILGDRPLSEWDQYVQEMERLGLPEVLDLYKTAFERMKNF</sequence>
<feature type="region of interest" description="Disordered" evidence="6">
    <location>
        <begin position="32"/>
        <end position="57"/>
    </location>
</feature>
<dbReference type="InterPro" id="IPR006059">
    <property type="entry name" value="SBP"/>
</dbReference>
<organism evidence="8 9">
    <name type="scientific">Paenibacillus chungangensis</name>
    <dbReference type="NCBI Taxonomy" id="696535"/>
    <lineage>
        <taxon>Bacteria</taxon>
        <taxon>Bacillati</taxon>
        <taxon>Bacillota</taxon>
        <taxon>Bacilli</taxon>
        <taxon>Bacillales</taxon>
        <taxon>Paenibacillaceae</taxon>
        <taxon>Paenibacillus</taxon>
    </lineage>
</organism>
<evidence type="ECO:0000256" key="4">
    <source>
        <dbReference type="ARBA" id="ARBA00023139"/>
    </source>
</evidence>
<dbReference type="RefSeq" id="WP_377565035.1">
    <property type="nucleotide sequence ID" value="NZ_JBHTJZ010000021.1"/>
</dbReference>
<keyword evidence="1" id="KW-1003">Cell membrane</keyword>
<gene>
    <name evidence="8" type="ORF">ACFQ2I_14090</name>
</gene>
<dbReference type="PANTHER" id="PTHR43649">
    <property type="entry name" value="ARABINOSE-BINDING PROTEIN-RELATED"/>
    <property type="match status" value="1"/>
</dbReference>
<proteinExistence type="predicted"/>
<dbReference type="PANTHER" id="PTHR43649:SF33">
    <property type="entry name" value="POLYGALACTURONAN_RHAMNOGALACTURONAN-BINDING PROTEIN YTCQ"/>
    <property type="match status" value="1"/>
</dbReference>
<keyword evidence="3" id="KW-0472">Membrane</keyword>
<comment type="caution">
    <text evidence="8">The sequence shown here is derived from an EMBL/GenBank/DDBJ whole genome shotgun (WGS) entry which is preliminary data.</text>
</comment>
<dbReference type="Pfam" id="PF01547">
    <property type="entry name" value="SBP_bac_1"/>
    <property type="match status" value="1"/>
</dbReference>
<accession>A0ABW3HST2</accession>
<feature type="signal peptide" evidence="7">
    <location>
        <begin position="1"/>
        <end position="24"/>
    </location>
</feature>
<evidence type="ECO:0000313" key="8">
    <source>
        <dbReference type="EMBL" id="MFD0960519.1"/>
    </source>
</evidence>
<evidence type="ECO:0000256" key="3">
    <source>
        <dbReference type="ARBA" id="ARBA00023136"/>
    </source>
</evidence>
<evidence type="ECO:0000313" key="9">
    <source>
        <dbReference type="Proteomes" id="UP001596989"/>
    </source>
</evidence>
<dbReference type="Proteomes" id="UP001596989">
    <property type="component" value="Unassembled WGS sequence"/>
</dbReference>
<evidence type="ECO:0000256" key="6">
    <source>
        <dbReference type="SAM" id="MobiDB-lite"/>
    </source>
</evidence>
<keyword evidence="5" id="KW-0449">Lipoprotein</keyword>
<evidence type="ECO:0000256" key="5">
    <source>
        <dbReference type="ARBA" id="ARBA00023288"/>
    </source>
</evidence>
<feature type="compositionally biased region" description="Low complexity" evidence="6">
    <location>
        <begin position="32"/>
        <end position="52"/>
    </location>
</feature>
<keyword evidence="4" id="KW-0564">Palmitate</keyword>
<evidence type="ECO:0000256" key="7">
    <source>
        <dbReference type="SAM" id="SignalP"/>
    </source>
</evidence>
<feature type="chain" id="PRO_5046204097" evidence="7">
    <location>
        <begin position="25"/>
        <end position="523"/>
    </location>
</feature>
<dbReference type="PROSITE" id="PS51257">
    <property type="entry name" value="PROKAR_LIPOPROTEIN"/>
    <property type="match status" value="1"/>
</dbReference>
<reference evidence="9" key="1">
    <citation type="journal article" date="2019" name="Int. J. Syst. Evol. Microbiol.">
        <title>The Global Catalogue of Microorganisms (GCM) 10K type strain sequencing project: providing services to taxonomists for standard genome sequencing and annotation.</title>
        <authorList>
            <consortium name="The Broad Institute Genomics Platform"/>
            <consortium name="The Broad Institute Genome Sequencing Center for Infectious Disease"/>
            <person name="Wu L."/>
            <person name="Ma J."/>
        </authorList>
    </citation>
    <scope>NUCLEOTIDE SEQUENCE [LARGE SCALE GENOMIC DNA]</scope>
    <source>
        <strain evidence="9">CCUG 59129</strain>
    </source>
</reference>
<dbReference type="SUPFAM" id="SSF53850">
    <property type="entry name" value="Periplasmic binding protein-like II"/>
    <property type="match status" value="1"/>
</dbReference>
<evidence type="ECO:0000256" key="2">
    <source>
        <dbReference type="ARBA" id="ARBA00022729"/>
    </source>
</evidence>
<dbReference type="Gene3D" id="3.40.190.10">
    <property type="entry name" value="Periplasmic binding protein-like II"/>
    <property type="match status" value="2"/>
</dbReference>
<keyword evidence="9" id="KW-1185">Reference proteome</keyword>
<dbReference type="InterPro" id="IPR050490">
    <property type="entry name" value="Bact_solute-bd_prot1"/>
</dbReference>
<dbReference type="EMBL" id="JBHTJZ010000021">
    <property type="protein sequence ID" value="MFD0960519.1"/>
    <property type="molecule type" value="Genomic_DNA"/>
</dbReference>
<keyword evidence="2 7" id="KW-0732">Signal</keyword>
<protein>
    <submittedName>
        <fullName evidence="8">Extracellular solute-binding protein</fullName>
    </submittedName>
</protein>